<dbReference type="AlphaFoldDB" id="A0A816SG97"/>
<dbReference type="EMBL" id="HG994360">
    <property type="protein sequence ID" value="CAF2080947.1"/>
    <property type="molecule type" value="Genomic_DNA"/>
</dbReference>
<feature type="chain" id="PRO_5032269578" evidence="1">
    <location>
        <begin position="19"/>
        <end position="39"/>
    </location>
</feature>
<sequence length="39" mass="4475">MFLLLCSNGFRLLRLSSCLVPMLQLRSNASGKADYTWRL</sequence>
<feature type="signal peptide" evidence="1">
    <location>
        <begin position="1"/>
        <end position="18"/>
    </location>
</feature>
<keyword evidence="1" id="KW-0732">Signal</keyword>
<gene>
    <name evidence="2" type="ORF">DARMORV10_A06P00870.1</name>
</gene>
<protein>
    <submittedName>
        <fullName evidence="2">(rape) hypothetical protein</fullName>
    </submittedName>
</protein>
<accession>A0A816SG97</accession>
<organism evidence="2">
    <name type="scientific">Brassica napus</name>
    <name type="common">Rape</name>
    <dbReference type="NCBI Taxonomy" id="3708"/>
    <lineage>
        <taxon>Eukaryota</taxon>
        <taxon>Viridiplantae</taxon>
        <taxon>Streptophyta</taxon>
        <taxon>Embryophyta</taxon>
        <taxon>Tracheophyta</taxon>
        <taxon>Spermatophyta</taxon>
        <taxon>Magnoliopsida</taxon>
        <taxon>eudicotyledons</taxon>
        <taxon>Gunneridae</taxon>
        <taxon>Pentapetalae</taxon>
        <taxon>rosids</taxon>
        <taxon>malvids</taxon>
        <taxon>Brassicales</taxon>
        <taxon>Brassicaceae</taxon>
        <taxon>Brassiceae</taxon>
        <taxon>Brassica</taxon>
    </lineage>
</organism>
<reference evidence="2" key="1">
    <citation type="submission" date="2021-01" db="EMBL/GenBank/DDBJ databases">
        <authorList>
            <consortium name="Genoscope - CEA"/>
            <person name="William W."/>
        </authorList>
    </citation>
    <scope>NUCLEOTIDE SEQUENCE</scope>
</reference>
<dbReference type="Proteomes" id="UP001295469">
    <property type="component" value="Chromosome A06"/>
</dbReference>
<name>A0A816SG97_BRANA</name>
<evidence type="ECO:0000313" key="2">
    <source>
        <dbReference type="EMBL" id="CAF2080947.1"/>
    </source>
</evidence>
<proteinExistence type="predicted"/>
<evidence type="ECO:0000256" key="1">
    <source>
        <dbReference type="SAM" id="SignalP"/>
    </source>
</evidence>